<dbReference type="Pfam" id="PF14432">
    <property type="entry name" value="DYW_deaminase"/>
    <property type="match status" value="1"/>
</dbReference>
<dbReference type="GO" id="GO:0003723">
    <property type="term" value="F:RNA binding"/>
    <property type="evidence" value="ECO:0007669"/>
    <property type="project" value="InterPro"/>
</dbReference>
<protein>
    <recommendedName>
        <fullName evidence="3">DYW domain-containing protein</fullName>
    </recommendedName>
</protein>
<dbReference type="InterPro" id="IPR046848">
    <property type="entry name" value="E_motif"/>
</dbReference>
<gene>
    <name evidence="4" type="ORF">SELMODRAFT_126882</name>
</gene>
<dbReference type="InterPro" id="IPR046960">
    <property type="entry name" value="PPR_At4g14850-like_plant"/>
</dbReference>
<feature type="repeat" description="PPR" evidence="2">
    <location>
        <begin position="79"/>
        <end position="113"/>
    </location>
</feature>
<dbReference type="EMBL" id="GL377649">
    <property type="protein sequence ID" value="EFJ11065.1"/>
    <property type="molecule type" value="Genomic_DNA"/>
</dbReference>
<keyword evidence="5" id="KW-1185">Reference proteome</keyword>
<feature type="repeat" description="PPR" evidence="2">
    <location>
        <begin position="17"/>
        <end position="51"/>
    </location>
</feature>
<keyword evidence="1" id="KW-0677">Repeat</keyword>
<dbReference type="InParanoid" id="D8SWQ8"/>
<dbReference type="SUPFAM" id="SSF48452">
    <property type="entry name" value="TPR-like"/>
    <property type="match status" value="1"/>
</dbReference>
<sequence>MDFADAEAMFARMPARTIVHCSSMLSVYARKGHLRKMEKLYEQMPEWDAMSQALLVCRYAQLGYVDKAKEMFEAMEEKDVVAANAIITALSRKGDLDHAREVFDAMAEEDRTEVSWLAMIQGYARHGALRKAAELLKSMPRPHKGAAAHNALITAFAEKGHLVGAKKTFDSMAADEQDVVSWTAMMAAYAQSGRLDEAVAVFEDMPWRDVAAWNAAVAALAHCGRGKESVEKFQRMIQEGVAADEISFVSVLTGCSREGLLASGREIFTSMSADFAIQPGRDHYGCMVDLLGRSGELADAEDLMGSMPFVPEIVTWMALLGACKNHRSEEIGARIAHRIIELDAANPTTYVLLAGLYASIGKREKAEAVREEMRKNKKGSSATAVAVIEIDGKQHRLVAGEWRSHPRSGEIEAELERLERSIQEAGYKPDDLQLGEEEGVASSHHSERLAIALGMIATPSATTLRIVKNVRVCADCHAAAKIIARISGRKIVVRDSSRFHYFDKGQCSCQDYW</sequence>
<dbReference type="PANTHER" id="PTHR47926">
    <property type="entry name" value="PENTATRICOPEPTIDE REPEAT-CONTAINING PROTEIN"/>
    <property type="match status" value="1"/>
</dbReference>
<evidence type="ECO:0000313" key="4">
    <source>
        <dbReference type="EMBL" id="EFJ11065.1"/>
    </source>
</evidence>
<dbReference type="GO" id="GO:0008270">
    <property type="term" value="F:zinc ion binding"/>
    <property type="evidence" value="ECO:0007669"/>
    <property type="project" value="InterPro"/>
</dbReference>
<dbReference type="AlphaFoldDB" id="D8SWQ8"/>
<dbReference type="Gene3D" id="1.25.40.10">
    <property type="entry name" value="Tetratricopeptide repeat domain"/>
    <property type="match status" value="4"/>
</dbReference>
<proteinExistence type="predicted"/>
<dbReference type="Pfam" id="PF20431">
    <property type="entry name" value="E_motif"/>
    <property type="match status" value="1"/>
</dbReference>
<dbReference type="eggNOG" id="KOG4197">
    <property type="taxonomic scope" value="Eukaryota"/>
</dbReference>
<dbReference type="InterPro" id="IPR011990">
    <property type="entry name" value="TPR-like_helical_dom_sf"/>
</dbReference>
<dbReference type="FunFam" id="1.25.40.10:FF:000090">
    <property type="entry name" value="Pentatricopeptide repeat-containing protein, chloroplastic"/>
    <property type="match status" value="1"/>
</dbReference>
<dbReference type="Pfam" id="PF01535">
    <property type="entry name" value="PPR"/>
    <property type="match status" value="8"/>
</dbReference>
<evidence type="ECO:0000313" key="5">
    <source>
        <dbReference type="Proteomes" id="UP000001514"/>
    </source>
</evidence>
<evidence type="ECO:0000256" key="1">
    <source>
        <dbReference type="ARBA" id="ARBA00022737"/>
    </source>
</evidence>
<dbReference type="OrthoDB" id="185373at2759"/>
<feature type="domain" description="DYW" evidence="3">
    <location>
        <begin position="442"/>
        <end position="513"/>
    </location>
</feature>
<evidence type="ECO:0000259" key="3">
    <source>
        <dbReference type="Pfam" id="PF14432"/>
    </source>
</evidence>
<dbReference type="PANTHER" id="PTHR47926:SF533">
    <property type="entry name" value="DYW DOMAIN-CONTAINING PROTEIN"/>
    <property type="match status" value="1"/>
</dbReference>
<dbReference type="PROSITE" id="PS51375">
    <property type="entry name" value="PPR"/>
    <property type="match status" value="3"/>
</dbReference>
<name>D8SWQ8_SELML</name>
<dbReference type="Gramene" id="EFJ11065">
    <property type="protein sequence ID" value="EFJ11065"/>
    <property type="gene ID" value="SELMODRAFT_126882"/>
</dbReference>
<reference evidence="4 5" key="1">
    <citation type="journal article" date="2011" name="Science">
        <title>The Selaginella genome identifies genetic changes associated with the evolution of vascular plants.</title>
        <authorList>
            <person name="Banks J.A."/>
            <person name="Nishiyama T."/>
            <person name="Hasebe M."/>
            <person name="Bowman J.L."/>
            <person name="Gribskov M."/>
            <person name="dePamphilis C."/>
            <person name="Albert V.A."/>
            <person name="Aono N."/>
            <person name="Aoyama T."/>
            <person name="Ambrose B.A."/>
            <person name="Ashton N.W."/>
            <person name="Axtell M.J."/>
            <person name="Barker E."/>
            <person name="Barker M.S."/>
            <person name="Bennetzen J.L."/>
            <person name="Bonawitz N.D."/>
            <person name="Chapple C."/>
            <person name="Cheng C."/>
            <person name="Correa L.G."/>
            <person name="Dacre M."/>
            <person name="DeBarry J."/>
            <person name="Dreyer I."/>
            <person name="Elias M."/>
            <person name="Engstrom E.M."/>
            <person name="Estelle M."/>
            <person name="Feng L."/>
            <person name="Finet C."/>
            <person name="Floyd S.K."/>
            <person name="Frommer W.B."/>
            <person name="Fujita T."/>
            <person name="Gramzow L."/>
            <person name="Gutensohn M."/>
            <person name="Harholt J."/>
            <person name="Hattori M."/>
            <person name="Heyl A."/>
            <person name="Hirai T."/>
            <person name="Hiwatashi Y."/>
            <person name="Ishikawa M."/>
            <person name="Iwata M."/>
            <person name="Karol K.G."/>
            <person name="Koehler B."/>
            <person name="Kolukisaoglu U."/>
            <person name="Kubo M."/>
            <person name="Kurata T."/>
            <person name="Lalonde S."/>
            <person name="Li K."/>
            <person name="Li Y."/>
            <person name="Litt A."/>
            <person name="Lyons E."/>
            <person name="Manning G."/>
            <person name="Maruyama T."/>
            <person name="Michael T.P."/>
            <person name="Mikami K."/>
            <person name="Miyazaki S."/>
            <person name="Morinaga S."/>
            <person name="Murata T."/>
            <person name="Mueller-Roeber B."/>
            <person name="Nelson D.R."/>
            <person name="Obara M."/>
            <person name="Oguri Y."/>
            <person name="Olmstead R.G."/>
            <person name="Onodera N."/>
            <person name="Petersen B.L."/>
            <person name="Pils B."/>
            <person name="Prigge M."/>
            <person name="Rensing S.A."/>
            <person name="Riano-Pachon D.M."/>
            <person name="Roberts A.W."/>
            <person name="Sato Y."/>
            <person name="Scheller H.V."/>
            <person name="Schulz B."/>
            <person name="Schulz C."/>
            <person name="Shakirov E.V."/>
            <person name="Shibagaki N."/>
            <person name="Shinohara N."/>
            <person name="Shippen D.E."/>
            <person name="Soerensen I."/>
            <person name="Sotooka R."/>
            <person name="Sugimoto N."/>
            <person name="Sugita M."/>
            <person name="Sumikawa N."/>
            <person name="Tanurdzic M."/>
            <person name="Theissen G."/>
            <person name="Ulvskov P."/>
            <person name="Wakazuki S."/>
            <person name="Weng J.K."/>
            <person name="Willats W.W."/>
            <person name="Wipf D."/>
            <person name="Wolf P.G."/>
            <person name="Yang L."/>
            <person name="Zimmer A.D."/>
            <person name="Zhu Q."/>
            <person name="Mitros T."/>
            <person name="Hellsten U."/>
            <person name="Loque D."/>
            <person name="Otillar R."/>
            <person name="Salamov A."/>
            <person name="Schmutz J."/>
            <person name="Shapiro H."/>
            <person name="Lindquist E."/>
            <person name="Lucas S."/>
            <person name="Rokhsar D."/>
            <person name="Grigoriev I.V."/>
        </authorList>
    </citation>
    <scope>NUCLEOTIDE SEQUENCE [LARGE SCALE GENOMIC DNA]</scope>
</reference>
<evidence type="ECO:0000256" key="2">
    <source>
        <dbReference type="PROSITE-ProRule" id="PRU00708"/>
    </source>
</evidence>
<feature type="repeat" description="PPR" evidence="2">
    <location>
        <begin position="178"/>
        <end position="212"/>
    </location>
</feature>
<organism evidence="5">
    <name type="scientific">Selaginella moellendorffii</name>
    <name type="common">Spikemoss</name>
    <dbReference type="NCBI Taxonomy" id="88036"/>
    <lineage>
        <taxon>Eukaryota</taxon>
        <taxon>Viridiplantae</taxon>
        <taxon>Streptophyta</taxon>
        <taxon>Embryophyta</taxon>
        <taxon>Tracheophyta</taxon>
        <taxon>Lycopodiopsida</taxon>
        <taxon>Selaginellales</taxon>
        <taxon>Selaginellaceae</taxon>
        <taxon>Selaginella</taxon>
    </lineage>
</organism>
<dbReference type="NCBIfam" id="TIGR00756">
    <property type="entry name" value="PPR"/>
    <property type="match status" value="3"/>
</dbReference>
<dbReference type="GO" id="GO:0009451">
    <property type="term" value="P:RNA modification"/>
    <property type="evidence" value="ECO:0007669"/>
    <property type="project" value="InterPro"/>
</dbReference>
<dbReference type="HOGENOM" id="CLU_002706_37_1_1"/>
<dbReference type="KEGG" id="smo:SELMODRAFT_126882"/>
<dbReference type="InterPro" id="IPR032867">
    <property type="entry name" value="DYW_dom"/>
</dbReference>
<dbReference type="Proteomes" id="UP000001514">
    <property type="component" value="Unassembled WGS sequence"/>
</dbReference>
<dbReference type="InterPro" id="IPR002885">
    <property type="entry name" value="PPR_rpt"/>
</dbReference>
<accession>D8SWQ8</accession>